<evidence type="ECO:0000313" key="7">
    <source>
        <dbReference type="Proteomes" id="UP000230052"/>
    </source>
</evidence>
<sequence>MTADKNIGIIGLGYWGKNLLRNLYELKVLHTACDQSQEVLSERKKEFHEVKYTASYRDMLNDPEIKAIVISTPAVKHYDLVKEVLNAGKDVFVEKPLALTAKEGEELIGLASKKNCILMIGHILQYHPAVVKLKQMISSGEIGKIRYIYSNRLNIGKLRTEENILWSFAPHDISVILMLLGEEPIFVSAFGGDYLNIGVNDVTLTNLEFKNGVKGHVFVSWLHPYKEQKLVVVGSKGMVVFDDVSKEKLFLYPHTIEWKDGKIPIAQKADFKIINFDHGEPLKLELCHFIDCINSRCTPKTDGNEGLRVLKVLEAAEEALLSYKNNVSSQNIQNHKFFAHETAYVDNDVTIGEGTKIWHFSHILSNSKIGKDCVIGQNVSIGPNAIIGNKCKIQNNVSVYKGVTLEDEVFCGPSCVFTNVYTPRAFIERKNEFLPTLVKKGATIGANATIVCGANIGKYALVGAGAVVKKDVSDYALVVGVPAKQIGWVCSCGTTLKTVHKKVKCDYCGKLYRILSDRIEEI</sequence>
<dbReference type="InterPro" id="IPR011004">
    <property type="entry name" value="Trimer_LpxA-like_sf"/>
</dbReference>
<dbReference type="InterPro" id="IPR051450">
    <property type="entry name" value="Gfo/Idh/MocA_Oxidoreductases"/>
</dbReference>
<dbReference type="SUPFAM" id="SSF51735">
    <property type="entry name" value="NAD(P)-binding Rossmann-fold domains"/>
    <property type="match status" value="1"/>
</dbReference>
<dbReference type="CDD" id="cd03358">
    <property type="entry name" value="LbH_WxcM_N_like"/>
    <property type="match status" value="1"/>
</dbReference>
<dbReference type="Pfam" id="PF01408">
    <property type="entry name" value="GFO_IDH_MocA"/>
    <property type="match status" value="1"/>
</dbReference>
<dbReference type="Gene3D" id="3.40.50.720">
    <property type="entry name" value="NAD(P)-binding Rossmann-like Domain"/>
    <property type="match status" value="1"/>
</dbReference>
<evidence type="ECO:0000259" key="4">
    <source>
        <dbReference type="Pfam" id="PF01408"/>
    </source>
</evidence>
<keyword evidence="3" id="KW-0012">Acyltransferase</keyword>
<evidence type="ECO:0000256" key="3">
    <source>
        <dbReference type="ARBA" id="ARBA00023315"/>
    </source>
</evidence>
<accession>A0A2J0KRP9</accession>
<dbReference type="SUPFAM" id="SSF51161">
    <property type="entry name" value="Trimeric LpxA-like enzymes"/>
    <property type="match status" value="1"/>
</dbReference>
<dbReference type="PANTHER" id="PTHR43377:SF6">
    <property type="entry name" value="GFO_IDH_MOCA-LIKE OXIDOREDUCTASE N-TERMINAL DOMAIN-CONTAINING PROTEIN"/>
    <property type="match status" value="1"/>
</dbReference>
<dbReference type="Pfam" id="PF14602">
    <property type="entry name" value="Hexapep_2"/>
    <property type="match status" value="1"/>
</dbReference>
<dbReference type="InterPro" id="IPR036291">
    <property type="entry name" value="NAD(P)-bd_dom_sf"/>
</dbReference>
<dbReference type="InterPro" id="IPR018357">
    <property type="entry name" value="Hexapep_transf_CS"/>
</dbReference>
<feature type="domain" description="Gfo/Idh/MocA-like oxidoreductase N-terminal" evidence="4">
    <location>
        <begin position="6"/>
        <end position="122"/>
    </location>
</feature>
<dbReference type="SUPFAM" id="SSF55347">
    <property type="entry name" value="Glyceraldehyde-3-phosphate dehydrogenase-like, C-terminal domain"/>
    <property type="match status" value="1"/>
</dbReference>
<dbReference type="GO" id="GO:0000166">
    <property type="term" value="F:nucleotide binding"/>
    <property type="evidence" value="ECO:0007669"/>
    <property type="project" value="InterPro"/>
</dbReference>
<dbReference type="PROSITE" id="PS00101">
    <property type="entry name" value="HEXAPEP_TRANSFERASES"/>
    <property type="match status" value="1"/>
</dbReference>
<comment type="caution">
    <text evidence="6">The sequence shown here is derived from an EMBL/GenBank/DDBJ whole genome shotgun (WGS) entry which is preliminary data.</text>
</comment>
<evidence type="ECO:0000313" key="6">
    <source>
        <dbReference type="EMBL" id="PIU41065.1"/>
    </source>
</evidence>
<dbReference type="AlphaFoldDB" id="A0A2J0KRP9"/>
<dbReference type="GO" id="GO:0016746">
    <property type="term" value="F:acyltransferase activity"/>
    <property type="evidence" value="ECO:0007669"/>
    <property type="project" value="UniProtKB-KW"/>
</dbReference>
<keyword evidence="2" id="KW-0677">Repeat</keyword>
<dbReference type="Proteomes" id="UP000230052">
    <property type="component" value="Unassembled WGS sequence"/>
</dbReference>
<reference evidence="6 7" key="1">
    <citation type="submission" date="2017-09" db="EMBL/GenBank/DDBJ databases">
        <title>Depth-based differentiation of microbial function through sediment-hosted aquifers and enrichment of novel symbionts in the deep terrestrial subsurface.</title>
        <authorList>
            <person name="Probst A.J."/>
            <person name="Ladd B."/>
            <person name="Jarett J.K."/>
            <person name="Geller-Mcgrath D.E."/>
            <person name="Sieber C.M."/>
            <person name="Emerson J.B."/>
            <person name="Anantharaman K."/>
            <person name="Thomas B.C."/>
            <person name="Malmstrom R."/>
            <person name="Stieglmeier M."/>
            <person name="Klingl A."/>
            <person name="Woyke T."/>
            <person name="Ryan C.M."/>
            <person name="Banfield J.F."/>
        </authorList>
    </citation>
    <scope>NUCLEOTIDE SEQUENCE [LARGE SCALE GENOMIC DNA]</scope>
    <source>
        <strain evidence="6">CG07_land_8_20_14_0_80_42_15</strain>
    </source>
</reference>
<dbReference type="InterPro" id="IPR055170">
    <property type="entry name" value="GFO_IDH_MocA-like_dom"/>
</dbReference>
<gene>
    <name evidence="6" type="ORF">COS99_06935</name>
</gene>
<dbReference type="InterPro" id="IPR000683">
    <property type="entry name" value="Gfo/Idh/MocA-like_OxRdtase_N"/>
</dbReference>
<dbReference type="InterPro" id="IPR001451">
    <property type="entry name" value="Hexapep"/>
</dbReference>
<evidence type="ECO:0000256" key="1">
    <source>
        <dbReference type="ARBA" id="ARBA00022679"/>
    </source>
</evidence>
<organism evidence="6 7">
    <name type="scientific">Candidatus Aquitaenariimonas noxiae</name>
    <dbReference type="NCBI Taxonomy" id="1974741"/>
    <lineage>
        <taxon>Bacteria</taxon>
        <taxon>Pseudomonadati</taxon>
        <taxon>Candidatus Omnitrophota</taxon>
        <taxon>Candidatus Aquitaenariimonas</taxon>
    </lineage>
</organism>
<dbReference type="PANTHER" id="PTHR43377">
    <property type="entry name" value="BILIVERDIN REDUCTASE A"/>
    <property type="match status" value="1"/>
</dbReference>
<evidence type="ECO:0000256" key="2">
    <source>
        <dbReference type="ARBA" id="ARBA00022737"/>
    </source>
</evidence>
<dbReference type="Gene3D" id="3.30.360.10">
    <property type="entry name" value="Dihydrodipicolinate Reductase, domain 2"/>
    <property type="match status" value="1"/>
</dbReference>
<dbReference type="EMBL" id="PEWV01000071">
    <property type="protein sequence ID" value="PIU41065.1"/>
    <property type="molecule type" value="Genomic_DNA"/>
</dbReference>
<dbReference type="Pfam" id="PF00132">
    <property type="entry name" value="Hexapep"/>
    <property type="match status" value="1"/>
</dbReference>
<evidence type="ECO:0000259" key="5">
    <source>
        <dbReference type="Pfam" id="PF22725"/>
    </source>
</evidence>
<dbReference type="Pfam" id="PF22725">
    <property type="entry name" value="GFO_IDH_MocA_C3"/>
    <property type="match status" value="1"/>
</dbReference>
<keyword evidence="1" id="KW-0808">Transferase</keyword>
<name>A0A2J0KRP9_9BACT</name>
<protein>
    <submittedName>
        <fullName evidence="6">Oxidoreductase</fullName>
    </submittedName>
</protein>
<proteinExistence type="predicted"/>
<feature type="domain" description="GFO/IDH/MocA-like oxidoreductase" evidence="5">
    <location>
        <begin position="131"/>
        <end position="239"/>
    </location>
</feature>
<dbReference type="Gene3D" id="2.160.10.10">
    <property type="entry name" value="Hexapeptide repeat proteins"/>
    <property type="match status" value="1"/>
</dbReference>